<dbReference type="Gene3D" id="3.40.50.300">
    <property type="entry name" value="P-loop containing nucleotide triphosphate hydrolases"/>
    <property type="match status" value="1"/>
</dbReference>
<organism evidence="11 12">
    <name type="scientific">Candidatus Staskawiczbacteria bacterium RIFOXYD1_FULL_32_13</name>
    <dbReference type="NCBI Taxonomy" id="1802234"/>
    <lineage>
        <taxon>Bacteria</taxon>
        <taxon>Candidatus Staskawicziibacteriota</taxon>
    </lineage>
</organism>
<accession>A0A1G2JPP8</accession>
<evidence type="ECO:0000256" key="8">
    <source>
        <dbReference type="ARBA" id="ARBA00022840"/>
    </source>
</evidence>
<evidence type="ECO:0000256" key="9">
    <source>
        <dbReference type="ARBA" id="ARBA00022842"/>
    </source>
</evidence>
<evidence type="ECO:0000256" key="1">
    <source>
        <dbReference type="ARBA" id="ARBA00004496"/>
    </source>
</evidence>
<keyword evidence="8" id="KW-0067">ATP-binding</keyword>
<keyword evidence="4" id="KW-0963">Cytoplasm</keyword>
<evidence type="ECO:0000313" key="12">
    <source>
        <dbReference type="Proteomes" id="UP000178935"/>
    </source>
</evidence>
<dbReference type="SUPFAM" id="SSF52540">
    <property type="entry name" value="P-loop containing nucleoside triphosphate hydrolases"/>
    <property type="match status" value="1"/>
</dbReference>
<gene>
    <name evidence="11" type="ORF">A2561_04875</name>
</gene>
<proteinExistence type="inferred from homology"/>
<dbReference type="InterPro" id="IPR003442">
    <property type="entry name" value="T6A_TsaE"/>
</dbReference>
<comment type="caution">
    <text evidence="11">The sequence shown here is derived from an EMBL/GenBank/DDBJ whole genome shotgun (WGS) entry which is preliminary data.</text>
</comment>
<dbReference type="GO" id="GO:0005524">
    <property type="term" value="F:ATP binding"/>
    <property type="evidence" value="ECO:0007669"/>
    <property type="project" value="UniProtKB-KW"/>
</dbReference>
<keyword evidence="5" id="KW-0819">tRNA processing</keyword>
<dbReference type="GO" id="GO:0005737">
    <property type="term" value="C:cytoplasm"/>
    <property type="evidence" value="ECO:0007669"/>
    <property type="project" value="UniProtKB-SubCell"/>
</dbReference>
<dbReference type="PANTHER" id="PTHR33540:SF2">
    <property type="entry name" value="TRNA THREONYLCARBAMOYLADENOSINE BIOSYNTHESIS PROTEIN TSAE"/>
    <property type="match status" value="1"/>
</dbReference>
<dbReference type="Pfam" id="PF02367">
    <property type="entry name" value="TsaE"/>
    <property type="match status" value="2"/>
</dbReference>
<evidence type="ECO:0000313" key="11">
    <source>
        <dbReference type="EMBL" id="OGZ88260.1"/>
    </source>
</evidence>
<comment type="subcellular location">
    <subcellularLocation>
        <location evidence="1">Cytoplasm</location>
    </subcellularLocation>
</comment>
<keyword evidence="9" id="KW-0460">Magnesium</keyword>
<reference evidence="11 12" key="1">
    <citation type="journal article" date="2016" name="Nat. Commun.">
        <title>Thousands of microbial genomes shed light on interconnected biogeochemical processes in an aquifer system.</title>
        <authorList>
            <person name="Anantharaman K."/>
            <person name="Brown C.T."/>
            <person name="Hug L.A."/>
            <person name="Sharon I."/>
            <person name="Castelle C.J."/>
            <person name="Probst A.J."/>
            <person name="Thomas B.C."/>
            <person name="Singh A."/>
            <person name="Wilkins M.J."/>
            <person name="Karaoz U."/>
            <person name="Brodie E.L."/>
            <person name="Williams K.H."/>
            <person name="Hubbard S.S."/>
            <person name="Banfield J.F."/>
        </authorList>
    </citation>
    <scope>NUCLEOTIDE SEQUENCE [LARGE SCALE GENOMIC DNA]</scope>
</reference>
<dbReference type="PANTHER" id="PTHR33540">
    <property type="entry name" value="TRNA THREONYLCARBAMOYLADENOSINE BIOSYNTHESIS PROTEIN TSAE"/>
    <property type="match status" value="1"/>
</dbReference>
<evidence type="ECO:0000256" key="6">
    <source>
        <dbReference type="ARBA" id="ARBA00022723"/>
    </source>
</evidence>
<dbReference type="InterPro" id="IPR027417">
    <property type="entry name" value="P-loop_NTPase"/>
</dbReference>
<evidence type="ECO:0000256" key="7">
    <source>
        <dbReference type="ARBA" id="ARBA00022741"/>
    </source>
</evidence>
<dbReference type="Proteomes" id="UP000178935">
    <property type="component" value="Unassembled WGS sequence"/>
</dbReference>
<dbReference type="GO" id="GO:0002949">
    <property type="term" value="P:tRNA threonylcarbamoyladenosine modification"/>
    <property type="evidence" value="ECO:0007669"/>
    <property type="project" value="InterPro"/>
</dbReference>
<sequence length="247" mass="28133">MWWRTNFKTANLNLILKLIIVNYFMKYITKSFKQTQKLGQQLAKEILGCNEILKSNGKNKSSQMMRSCHLRRLNNATVVCLYGDLGSGKTTFLQGFAKGLGIKQKVLSPTFVIMKKFSVLLLRGPVVTSQMLAGTAIQSECTNSRLPRSPFGLARNDNTFKNFYHLDCYRLQNYKDAQELGLPAILKNPENIIAIEWPERIKKILFTSPTRLASRSKREPSGKGGPKIIKIKFKFINKNQRSIDILV</sequence>
<evidence type="ECO:0000256" key="3">
    <source>
        <dbReference type="ARBA" id="ARBA00019010"/>
    </source>
</evidence>
<protein>
    <recommendedName>
        <fullName evidence="3">tRNA threonylcarbamoyladenosine biosynthesis protein TsaE</fullName>
    </recommendedName>
    <alternativeName>
        <fullName evidence="10">t(6)A37 threonylcarbamoyladenosine biosynthesis protein TsaE</fullName>
    </alternativeName>
</protein>
<dbReference type="GO" id="GO:0046872">
    <property type="term" value="F:metal ion binding"/>
    <property type="evidence" value="ECO:0007669"/>
    <property type="project" value="UniProtKB-KW"/>
</dbReference>
<comment type="similarity">
    <text evidence="2">Belongs to the TsaE family.</text>
</comment>
<keyword evidence="7" id="KW-0547">Nucleotide-binding</keyword>
<dbReference type="AlphaFoldDB" id="A0A1G2JPP8"/>
<name>A0A1G2JPP8_9BACT</name>
<evidence type="ECO:0000256" key="10">
    <source>
        <dbReference type="ARBA" id="ARBA00032441"/>
    </source>
</evidence>
<dbReference type="EMBL" id="MHPU01000027">
    <property type="protein sequence ID" value="OGZ88260.1"/>
    <property type="molecule type" value="Genomic_DNA"/>
</dbReference>
<keyword evidence="6" id="KW-0479">Metal-binding</keyword>
<evidence type="ECO:0000256" key="2">
    <source>
        <dbReference type="ARBA" id="ARBA00007599"/>
    </source>
</evidence>
<evidence type="ECO:0000256" key="4">
    <source>
        <dbReference type="ARBA" id="ARBA00022490"/>
    </source>
</evidence>
<evidence type="ECO:0000256" key="5">
    <source>
        <dbReference type="ARBA" id="ARBA00022694"/>
    </source>
</evidence>